<keyword evidence="9" id="KW-1185">Reference proteome</keyword>
<evidence type="ECO:0000256" key="6">
    <source>
        <dbReference type="ARBA" id="ARBA00023201"/>
    </source>
</evidence>
<dbReference type="AlphaFoldDB" id="A0A8J7FA15"/>
<feature type="transmembrane region" description="Helical" evidence="7">
    <location>
        <begin position="81"/>
        <end position="101"/>
    </location>
</feature>
<evidence type="ECO:0000256" key="3">
    <source>
        <dbReference type="ARBA" id="ARBA00022692"/>
    </source>
</evidence>
<keyword evidence="5 7" id="KW-0472">Membrane</keyword>
<accession>A0A8J7FA15</accession>
<feature type="transmembrane region" description="Helical" evidence="7">
    <location>
        <begin position="147"/>
        <end position="166"/>
    </location>
</feature>
<evidence type="ECO:0000256" key="4">
    <source>
        <dbReference type="ARBA" id="ARBA00022989"/>
    </source>
</evidence>
<evidence type="ECO:0000256" key="7">
    <source>
        <dbReference type="HAMAP-Rule" id="MF_01844"/>
    </source>
</evidence>
<protein>
    <recommendedName>
        <fullName evidence="7">Na(+)/H(+) antiporter NhaA</fullName>
    </recommendedName>
    <alternativeName>
        <fullName evidence="7">Sodium/proton antiporter NhaA</fullName>
    </alternativeName>
</protein>
<keyword evidence="2 7" id="KW-1003">Cell membrane</keyword>
<comment type="function">
    <text evidence="7">Na(+)/H(+) antiporter that extrudes sodium in exchange for external protons.</text>
</comment>
<evidence type="ECO:0000256" key="5">
    <source>
        <dbReference type="ARBA" id="ARBA00023136"/>
    </source>
</evidence>
<organism evidence="8 9">
    <name type="scientific">Pontibacterium sinense</name>
    <dbReference type="NCBI Taxonomy" id="2781979"/>
    <lineage>
        <taxon>Bacteria</taxon>
        <taxon>Pseudomonadati</taxon>
        <taxon>Pseudomonadota</taxon>
        <taxon>Gammaproteobacteria</taxon>
        <taxon>Oceanospirillales</taxon>
        <taxon>Oceanospirillaceae</taxon>
        <taxon>Pontibacterium</taxon>
    </lineage>
</organism>
<feature type="transmembrane region" description="Helical" evidence="7">
    <location>
        <begin position="202"/>
        <end position="222"/>
    </location>
</feature>
<feature type="transmembrane region" description="Helical" evidence="7">
    <location>
        <begin position="39"/>
        <end position="57"/>
    </location>
</feature>
<comment type="caution">
    <text evidence="8">The sequence shown here is derived from an EMBL/GenBank/DDBJ whole genome shotgun (WGS) entry which is preliminary data.</text>
</comment>
<feature type="transmembrane region" description="Helical" evidence="7">
    <location>
        <begin position="391"/>
        <end position="413"/>
    </location>
</feature>
<dbReference type="GO" id="GO:0015385">
    <property type="term" value="F:sodium:proton antiporter activity"/>
    <property type="evidence" value="ECO:0007669"/>
    <property type="project" value="UniProtKB-UniRule"/>
</dbReference>
<evidence type="ECO:0000256" key="2">
    <source>
        <dbReference type="ARBA" id="ARBA00022475"/>
    </source>
</evidence>
<feature type="transmembrane region" description="Helical" evidence="7">
    <location>
        <begin position="425"/>
        <end position="448"/>
    </location>
</feature>
<evidence type="ECO:0000256" key="1">
    <source>
        <dbReference type="ARBA" id="ARBA00004429"/>
    </source>
</evidence>
<dbReference type="GO" id="GO:0006885">
    <property type="term" value="P:regulation of pH"/>
    <property type="evidence" value="ECO:0007669"/>
    <property type="project" value="UniProtKB-UniRule"/>
</dbReference>
<name>A0A8J7FA15_9GAMM</name>
<comment type="subcellular location">
    <subcellularLocation>
        <location evidence="1">Cell inner membrane</location>
        <topology evidence="1">Multi-pass membrane protein</topology>
    </subcellularLocation>
    <subcellularLocation>
        <location evidence="7">Cell membrane</location>
        <topology evidence="7">Multi-pass membrane protein</topology>
    </subcellularLocation>
</comment>
<feature type="transmembrane region" description="Helical" evidence="7">
    <location>
        <begin position="173"/>
        <end position="196"/>
    </location>
</feature>
<keyword evidence="7" id="KW-0915">Sodium</keyword>
<comment type="similarity">
    <text evidence="7">Belongs to the NhaA Na(+)/H(+) (TC 2.A.33) antiporter family.</text>
</comment>
<gene>
    <name evidence="7 8" type="primary">nhaA</name>
    <name evidence="8" type="ORF">IOQ59_00045</name>
</gene>
<reference evidence="8" key="1">
    <citation type="submission" date="2020-10" db="EMBL/GenBank/DDBJ databases">
        <title>Bacterium isolated from coastal waters sediment.</title>
        <authorList>
            <person name="Chen R.-J."/>
            <person name="Lu D.-C."/>
            <person name="Zhu K.-L."/>
            <person name="Du Z.-J."/>
        </authorList>
    </citation>
    <scope>NUCLEOTIDE SEQUENCE</scope>
    <source>
        <strain evidence="8">N1Y112</strain>
    </source>
</reference>
<dbReference type="InterPro" id="IPR023171">
    <property type="entry name" value="Na/H_antiporter_dom_sf"/>
</dbReference>
<dbReference type="PANTHER" id="PTHR30341">
    <property type="entry name" value="SODIUM ION/PROTON ANTIPORTER NHAA-RELATED"/>
    <property type="match status" value="1"/>
</dbReference>
<proteinExistence type="inferred from homology"/>
<dbReference type="RefSeq" id="WP_193951209.1">
    <property type="nucleotide sequence ID" value="NZ_JADEYS010000001.1"/>
</dbReference>
<dbReference type="HAMAP" id="MF_01844">
    <property type="entry name" value="NhaA"/>
    <property type="match status" value="1"/>
</dbReference>
<dbReference type="InterPro" id="IPR004670">
    <property type="entry name" value="NhaA"/>
</dbReference>
<keyword evidence="4 7" id="KW-1133">Transmembrane helix</keyword>
<dbReference type="EMBL" id="JADEYS010000001">
    <property type="protein sequence ID" value="MBE9395649.1"/>
    <property type="molecule type" value="Genomic_DNA"/>
</dbReference>
<keyword evidence="7" id="KW-0050">Antiport</keyword>
<evidence type="ECO:0000313" key="8">
    <source>
        <dbReference type="EMBL" id="MBE9395649.1"/>
    </source>
</evidence>
<sequence>MKGKRRLSGKEHVAPWERALDRVLSPIEVFIHRQTTSGVLLMLCAVVALFIANSQWADAYHHFFQLYMTIGLENFQLSKSLHHWINDGFMALFFLVVGLELKRELLVGELANIKQAMLPIIAAVGGMLVPALIYFTINPSGHTANGWGIPMATDIAFALGALALLGKRIPQSLLMFLVALAIVDDLGAVVVIALFYTDTLNMAALALAGLFIFTLICLNLGGVRKLSTYLIIGAFLWVAMLKSGVHATLAGVILAFIIPMKPKYDPKRFLSLINNSVQNIKNAYRKNENIIVNDTLRSRVRALGEGVNLVQAPAQILEYKIHLPSAYLIIPIFALANAGVPIDWSNIDGIVFHPVAMGIGLGLVVGKLIGIAGFTWVAVKAGICDLPKGLNLHHIIGVAFMGGIGFTMSIFIAELGFAHHPEDLLMAKTGILFASLTAGLTGFIWLYLTAQKEKPLDDPQPIEDKPADNQSLT</sequence>
<feature type="transmembrane region" description="Helical" evidence="7">
    <location>
        <begin position="355"/>
        <end position="379"/>
    </location>
</feature>
<comment type="catalytic activity">
    <reaction evidence="7">
        <text>Na(+)(in) + 2 H(+)(out) = Na(+)(out) + 2 H(+)(in)</text>
        <dbReference type="Rhea" id="RHEA:29251"/>
        <dbReference type="ChEBI" id="CHEBI:15378"/>
        <dbReference type="ChEBI" id="CHEBI:29101"/>
    </reaction>
</comment>
<feature type="transmembrane region" description="Helical" evidence="7">
    <location>
        <begin position="229"/>
        <end position="258"/>
    </location>
</feature>
<dbReference type="Gene3D" id="1.20.1530.10">
    <property type="entry name" value="Na+/H+ antiporter like domain"/>
    <property type="match status" value="1"/>
</dbReference>
<keyword evidence="7" id="KW-0813">Transport</keyword>
<dbReference type="NCBIfam" id="TIGR00773">
    <property type="entry name" value="NhaA"/>
    <property type="match status" value="1"/>
</dbReference>
<dbReference type="Proteomes" id="UP000640333">
    <property type="component" value="Unassembled WGS sequence"/>
</dbReference>
<keyword evidence="6 7" id="KW-0739">Sodium transport</keyword>
<dbReference type="GO" id="GO:0005886">
    <property type="term" value="C:plasma membrane"/>
    <property type="evidence" value="ECO:0007669"/>
    <property type="project" value="UniProtKB-SubCell"/>
</dbReference>
<feature type="transmembrane region" description="Helical" evidence="7">
    <location>
        <begin position="113"/>
        <end position="135"/>
    </location>
</feature>
<keyword evidence="3 7" id="KW-0812">Transmembrane</keyword>
<dbReference type="Pfam" id="PF06965">
    <property type="entry name" value="Na_H_antiport_1"/>
    <property type="match status" value="1"/>
</dbReference>
<dbReference type="PANTHER" id="PTHR30341:SF0">
    <property type="entry name" value="NA(+)_H(+) ANTIPORTER NHAA"/>
    <property type="match status" value="1"/>
</dbReference>
<evidence type="ECO:0000313" key="9">
    <source>
        <dbReference type="Proteomes" id="UP000640333"/>
    </source>
</evidence>
<keyword evidence="7" id="KW-0406">Ion transport</keyword>